<reference evidence="1" key="1">
    <citation type="journal article" date="2019" name="bioRxiv">
        <title>The Genome of the Zebra Mussel, Dreissena polymorpha: A Resource for Invasive Species Research.</title>
        <authorList>
            <person name="McCartney M.A."/>
            <person name="Auch B."/>
            <person name="Kono T."/>
            <person name="Mallez S."/>
            <person name="Zhang Y."/>
            <person name="Obille A."/>
            <person name="Becker A."/>
            <person name="Abrahante J.E."/>
            <person name="Garbe J."/>
            <person name="Badalamenti J.P."/>
            <person name="Herman A."/>
            <person name="Mangelson H."/>
            <person name="Liachko I."/>
            <person name="Sullivan S."/>
            <person name="Sone E.D."/>
            <person name="Koren S."/>
            <person name="Silverstein K.A.T."/>
            <person name="Beckman K.B."/>
            <person name="Gohl D.M."/>
        </authorList>
    </citation>
    <scope>NUCLEOTIDE SEQUENCE</scope>
    <source>
        <strain evidence="1">Duluth1</strain>
        <tissue evidence="1">Whole animal</tissue>
    </source>
</reference>
<evidence type="ECO:0000313" key="1">
    <source>
        <dbReference type="EMBL" id="KAH3705566.1"/>
    </source>
</evidence>
<name>A0A9D3YW14_DREPO</name>
<proteinExistence type="predicted"/>
<reference evidence="1" key="2">
    <citation type="submission" date="2020-11" db="EMBL/GenBank/DDBJ databases">
        <authorList>
            <person name="McCartney M.A."/>
            <person name="Auch B."/>
            <person name="Kono T."/>
            <person name="Mallez S."/>
            <person name="Becker A."/>
            <person name="Gohl D.M."/>
            <person name="Silverstein K.A.T."/>
            <person name="Koren S."/>
            <person name="Bechman K.B."/>
            <person name="Herman A."/>
            <person name="Abrahante J.E."/>
            <person name="Garbe J."/>
        </authorList>
    </citation>
    <scope>NUCLEOTIDE SEQUENCE</scope>
    <source>
        <strain evidence="1">Duluth1</strain>
        <tissue evidence="1">Whole animal</tissue>
    </source>
</reference>
<accession>A0A9D3YW14</accession>
<gene>
    <name evidence="1" type="ORF">DPMN_080643</name>
</gene>
<dbReference type="Proteomes" id="UP000828390">
    <property type="component" value="Unassembled WGS sequence"/>
</dbReference>
<keyword evidence="2" id="KW-1185">Reference proteome</keyword>
<evidence type="ECO:0000313" key="2">
    <source>
        <dbReference type="Proteomes" id="UP000828390"/>
    </source>
</evidence>
<dbReference type="AlphaFoldDB" id="A0A9D3YW14"/>
<protein>
    <submittedName>
        <fullName evidence="1">Uncharacterized protein</fullName>
    </submittedName>
</protein>
<sequence length="66" mass="7500">MDSYHIMVEDIESNSCLVDPEEDRCQSPSWMDQMSVTGYGPMPPSVSLLSVPVECYRQPHHVCLSR</sequence>
<dbReference type="EMBL" id="JAIWYP010000015">
    <property type="protein sequence ID" value="KAH3705566.1"/>
    <property type="molecule type" value="Genomic_DNA"/>
</dbReference>
<organism evidence="1 2">
    <name type="scientific">Dreissena polymorpha</name>
    <name type="common">Zebra mussel</name>
    <name type="synonym">Mytilus polymorpha</name>
    <dbReference type="NCBI Taxonomy" id="45954"/>
    <lineage>
        <taxon>Eukaryota</taxon>
        <taxon>Metazoa</taxon>
        <taxon>Spiralia</taxon>
        <taxon>Lophotrochozoa</taxon>
        <taxon>Mollusca</taxon>
        <taxon>Bivalvia</taxon>
        <taxon>Autobranchia</taxon>
        <taxon>Heteroconchia</taxon>
        <taxon>Euheterodonta</taxon>
        <taxon>Imparidentia</taxon>
        <taxon>Neoheterodontei</taxon>
        <taxon>Myida</taxon>
        <taxon>Dreissenoidea</taxon>
        <taxon>Dreissenidae</taxon>
        <taxon>Dreissena</taxon>
    </lineage>
</organism>
<comment type="caution">
    <text evidence="1">The sequence shown here is derived from an EMBL/GenBank/DDBJ whole genome shotgun (WGS) entry which is preliminary data.</text>
</comment>